<dbReference type="SUPFAM" id="SSF56112">
    <property type="entry name" value="Protein kinase-like (PK-like)"/>
    <property type="match status" value="1"/>
</dbReference>
<organism evidence="2 3">
    <name type="scientific">Globodera pallida</name>
    <name type="common">Potato cyst nematode worm</name>
    <name type="synonym">Heterodera pallida</name>
    <dbReference type="NCBI Taxonomy" id="36090"/>
    <lineage>
        <taxon>Eukaryota</taxon>
        <taxon>Metazoa</taxon>
        <taxon>Ecdysozoa</taxon>
        <taxon>Nematoda</taxon>
        <taxon>Chromadorea</taxon>
        <taxon>Rhabditida</taxon>
        <taxon>Tylenchina</taxon>
        <taxon>Tylenchomorpha</taxon>
        <taxon>Tylenchoidea</taxon>
        <taxon>Heteroderidae</taxon>
        <taxon>Heteroderinae</taxon>
        <taxon>Globodera</taxon>
    </lineage>
</organism>
<feature type="chain" id="PRO_5008147080" evidence="1">
    <location>
        <begin position="18"/>
        <end position="176"/>
    </location>
</feature>
<evidence type="ECO:0000256" key="1">
    <source>
        <dbReference type="SAM" id="SignalP"/>
    </source>
</evidence>
<keyword evidence="2" id="KW-1185">Reference proteome</keyword>
<dbReference type="WBParaSite" id="GPLIN_000806100">
    <property type="protein sequence ID" value="GPLIN_000806100"/>
    <property type="gene ID" value="GPLIN_000806100"/>
</dbReference>
<name>A0A183C5B6_GLOPA</name>
<keyword evidence="1" id="KW-0732">Signal</keyword>
<sequence length="176" mass="20142">MIIHLLLVYLLRFQTDAKKECRRYPVDKMQPFRYVSLSASSPQVYVEILAQPDQLDAGASGQIFIGYTGKKTSSNQKLPHSKCVAIKIYREGNEREFRNGVTILNNLKNDEMSKKHIIDMLDYGVINGLGHLTILELGDMSFEQELHRGKTQRSRDELKSLIKDLLNPLVVLHKSK</sequence>
<evidence type="ECO:0000313" key="2">
    <source>
        <dbReference type="Proteomes" id="UP000050741"/>
    </source>
</evidence>
<reference evidence="2" key="1">
    <citation type="submission" date="2014-05" db="EMBL/GenBank/DDBJ databases">
        <title>The genome and life-stage specific transcriptomes of Globodera pallida elucidate key aspects of plant parasitism by a cyst nematode.</title>
        <authorList>
            <person name="Cotton J.A."/>
            <person name="Lilley C.J."/>
            <person name="Jones L.M."/>
            <person name="Kikuchi T."/>
            <person name="Reid A.J."/>
            <person name="Thorpe P."/>
            <person name="Tsai I.J."/>
            <person name="Beasley H."/>
            <person name="Blok V."/>
            <person name="Cock P.J.A."/>
            <person name="Van den Akker S.E."/>
            <person name="Holroyd N."/>
            <person name="Hunt M."/>
            <person name="Mantelin S."/>
            <person name="Naghra H."/>
            <person name="Pain A."/>
            <person name="Palomares-Rius J.E."/>
            <person name="Zarowiecki M."/>
            <person name="Berriman M."/>
            <person name="Jones J.T."/>
            <person name="Urwin P.E."/>
        </authorList>
    </citation>
    <scope>NUCLEOTIDE SEQUENCE [LARGE SCALE GENOMIC DNA]</scope>
    <source>
        <strain evidence="2">Lindley</strain>
    </source>
</reference>
<dbReference type="Proteomes" id="UP000050741">
    <property type="component" value="Unassembled WGS sequence"/>
</dbReference>
<protein>
    <submittedName>
        <fullName evidence="3">Protein kinase domain-containing protein</fullName>
    </submittedName>
</protein>
<reference evidence="3" key="2">
    <citation type="submission" date="2016-06" db="UniProtKB">
        <authorList>
            <consortium name="WormBaseParasite"/>
        </authorList>
    </citation>
    <scope>IDENTIFICATION</scope>
</reference>
<dbReference type="AlphaFoldDB" id="A0A183C5B6"/>
<accession>A0A183C5B6</accession>
<evidence type="ECO:0000313" key="3">
    <source>
        <dbReference type="WBParaSite" id="GPLIN_000806100"/>
    </source>
</evidence>
<feature type="signal peptide" evidence="1">
    <location>
        <begin position="1"/>
        <end position="17"/>
    </location>
</feature>
<dbReference type="InterPro" id="IPR011009">
    <property type="entry name" value="Kinase-like_dom_sf"/>
</dbReference>
<proteinExistence type="predicted"/>